<dbReference type="EMBL" id="AP019376">
    <property type="protein sequence ID" value="BBH90166.1"/>
    <property type="molecule type" value="Genomic_DNA"/>
</dbReference>
<evidence type="ECO:0000313" key="3">
    <source>
        <dbReference type="EMBL" id="BBH90231.1"/>
    </source>
</evidence>
<reference evidence="1" key="1">
    <citation type="submission" date="2018-12" db="EMBL/GenBank/DDBJ databases">
        <title>Novel natural products biosynthetic potential of the class Ktedonobacteria.</title>
        <authorList>
            <person name="Zheng Y."/>
            <person name="Saitou A."/>
            <person name="Wang C.M."/>
            <person name="Toyoda A."/>
            <person name="Minakuchi Y."/>
            <person name="Sekiguchi Y."/>
            <person name="Ueda K."/>
            <person name="Takano H."/>
            <person name="Sakai Y."/>
            <person name="Yokota A."/>
            <person name="Yabe S."/>
        </authorList>
    </citation>
    <scope>NUCLEOTIDE SEQUENCE</scope>
    <source>
        <strain evidence="1">COM3</strain>
    </source>
</reference>
<evidence type="ECO:0000313" key="1">
    <source>
        <dbReference type="EMBL" id="BBH90101.1"/>
    </source>
</evidence>
<sequence>MTLAICSSHFVQCMTCKQTVPAEQASEYGICEQTGRYDENGREIYRLTKEVQYQCEACEMAYFASLC</sequence>
<dbReference type="AlphaFoldDB" id="A0A455SSK3"/>
<dbReference type="EMBL" id="AP019376">
    <property type="protein sequence ID" value="BBH90231.1"/>
    <property type="molecule type" value="Genomic_DNA"/>
</dbReference>
<gene>
    <name evidence="1" type="ORF">KTC_48520</name>
    <name evidence="2" type="ORF">KTC_49170</name>
    <name evidence="3" type="ORF">KTC_49820</name>
</gene>
<accession>A0A455SSK3</accession>
<evidence type="ECO:0000313" key="2">
    <source>
        <dbReference type="EMBL" id="BBH90166.1"/>
    </source>
</evidence>
<proteinExistence type="predicted"/>
<name>A0A455SSK3_9CHLR</name>
<organism evidence="1">
    <name type="scientific">Thermosporothrix sp. COM3</name>
    <dbReference type="NCBI Taxonomy" id="2490863"/>
    <lineage>
        <taxon>Bacteria</taxon>
        <taxon>Bacillati</taxon>
        <taxon>Chloroflexota</taxon>
        <taxon>Ktedonobacteria</taxon>
        <taxon>Ktedonobacterales</taxon>
        <taxon>Thermosporotrichaceae</taxon>
        <taxon>Thermosporothrix</taxon>
    </lineage>
</organism>
<dbReference type="EMBL" id="AP019376">
    <property type="protein sequence ID" value="BBH90101.1"/>
    <property type="molecule type" value="Genomic_DNA"/>
</dbReference>
<protein>
    <submittedName>
        <fullName evidence="1">Uncharacterized protein</fullName>
    </submittedName>
</protein>